<gene>
    <name evidence="1" type="ORF">FKV24_017820</name>
</gene>
<dbReference type="Proteomes" id="UP000320431">
    <property type="component" value="Unassembled WGS sequence"/>
</dbReference>
<proteinExistence type="predicted"/>
<comment type="caution">
    <text evidence="1">The sequence shown here is derived from an EMBL/GenBank/DDBJ whole genome shotgun (WGS) entry which is preliminary data.</text>
</comment>
<dbReference type="AlphaFoldDB" id="A0A507ZSY1"/>
<organism evidence="1 2">
    <name type="scientific">Marilutibacter maris</name>
    <dbReference type="NCBI Taxonomy" id="1605891"/>
    <lineage>
        <taxon>Bacteria</taxon>
        <taxon>Pseudomonadati</taxon>
        <taxon>Pseudomonadota</taxon>
        <taxon>Gammaproteobacteria</taxon>
        <taxon>Lysobacterales</taxon>
        <taxon>Lysobacteraceae</taxon>
        <taxon>Marilutibacter</taxon>
    </lineage>
</organism>
<evidence type="ECO:0000313" key="1">
    <source>
        <dbReference type="EMBL" id="KAB8163590.1"/>
    </source>
</evidence>
<accession>A0A507ZSY1</accession>
<name>A0A507ZSY1_9GAMM</name>
<protein>
    <submittedName>
        <fullName evidence="1">NnrS family protein</fullName>
    </submittedName>
</protein>
<sequence>MHDSSALPPPSLYRLGAAPHRLMFFIGCGNLLVAMLWWTAWLAAARGALPAMPQPQPYAGWLHAFVMQYQMLPSFIFGFLLTTFPRWLDLPGFTARRFLPVGAGMFGGQLATLLGALGWGPGISVGLAMTAAGWLAGLVALGGCLLRDRDGNWHARSCFAALAIGFVGLLFWGGHVWGGSATAAFVSIKLGTFGMLLPVYLTVAHRMFPFFASRVVPGYVPWRPGWVLALFWALLAAHLTLELHHAYAWLWLVDIPLLAGSAMLLLRWWPDRPAPGLLKVLFLGSLWLPLTFALYAAQSAAYQLTGAFWLGRAPAHALFIGFFGSVLIAMVTRVTRGHSGRSLRMPPIAWFAFATIQLCALSRIGAELAAAPLTWQLLSASLWLLALGPWALRMGHIYLSPRVDGKPG</sequence>
<dbReference type="RefSeq" id="WP_141483346.1">
    <property type="nucleotide sequence ID" value="NZ_VICD02000319.1"/>
</dbReference>
<dbReference type="Pfam" id="PF05940">
    <property type="entry name" value="NnrS"/>
    <property type="match status" value="1"/>
</dbReference>
<evidence type="ECO:0000313" key="2">
    <source>
        <dbReference type="Proteomes" id="UP000320431"/>
    </source>
</evidence>
<dbReference type="InterPro" id="IPR010266">
    <property type="entry name" value="NnrS"/>
</dbReference>
<reference evidence="1 2" key="1">
    <citation type="submission" date="2019-10" db="EMBL/GenBank/DDBJ databases">
        <title>Lysobacter alkalisoli sp. nov., isolated from saline-alkaline soil.</title>
        <authorList>
            <person name="Sun J.-Q."/>
        </authorList>
    </citation>
    <scope>NUCLEOTIDE SEQUENCE [LARGE SCALE GENOMIC DNA]</scope>
    <source>
        <strain evidence="1 2">KCTC 42381</strain>
    </source>
</reference>
<dbReference type="EMBL" id="VICD02000319">
    <property type="protein sequence ID" value="KAB8163590.1"/>
    <property type="molecule type" value="Genomic_DNA"/>
</dbReference>